<dbReference type="Proteomes" id="UP001590951">
    <property type="component" value="Unassembled WGS sequence"/>
</dbReference>
<reference evidence="2 3" key="1">
    <citation type="submission" date="2024-09" db="EMBL/GenBank/DDBJ databases">
        <title>Rethinking Asexuality: The Enigmatic Case of Functional Sexual Genes in Lepraria (Stereocaulaceae).</title>
        <authorList>
            <person name="Doellman M."/>
            <person name="Sun Y."/>
            <person name="Barcenas-Pena A."/>
            <person name="Lumbsch H.T."/>
            <person name="Grewe F."/>
        </authorList>
    </citation>
    <scope>NUCLEOTIDE SEQUENCE [LARGE SCALE GENOMIC DNA]</scope>
    <source>
        <strain evidence="2 3">Grewe 0041</strain>
    </source>
</reference>
<dbReference type="EMBL" id="JBHFEH010000003">
    <property type="protein sequence ID" value="KAL2057858.1"/>
    <property type="molecule type" value="Genomic_DNA"/>
</dbReference>
<evidence type="ECO:0000313" key="2">
    <source>
        <dbReference type="EMBL" id="KAL2057858.1"/>
    </source>
</evidence>
<evidence type="ECO:0000256" key="1">
    <source>
        <dbReference type="SAM" id="SignalP"/>
    </source>
</evidence>
<feature type="chain" id="PRO_5047327753" description="AA1-like domain-containing protein" evidence="1">
    <location>
        <begin position="18"/>
        <end position="173"/>
    </location>
</feature>
<name>A0ABR4BJK9_9LECA</name>
<proteinExistence type="predicted"/>
<evidence type="ECO:0008006" key="4">
    <source>
        <dbReference type="Google" id="ProtNLM"/>
    </source>
</evidence>
<accession>A0ABR4BJK9</accession>
<comment type="caution">
    <text evidence="2">The sequence shown here is derived from an EMBL/GenBank/DDBJ whole genome shotgun (WGS) entry which is preliminary data.</text>
</comment>
<sequence length="173" mass="18836">MHLQFFTVLSLLSLAIALPHPSYPVTSPPHLKRQYCPTTNTTTTQPWALSEFRTFTADPGPDGISYVSFYFLDPNDGGLNQCGRSLPPGSGRSPIDPDTYYPCEQATVLFKYLGDSIDMLQNLSCGNLTDEATGSAALSLTCETDQDGEDGTLCYTSEEVEVPVTRVVGLEKK</sequence>
<organism evidence="2 3">
    <name type="scientific">Lepraria finkii</name>
    <dbReference type="NCBI Taxonomy" id="1340010"/>
    <lineage>
        <taxon>Eukaryota</taxon>
        <taxon>Fungi</taxon>
        <taxon>Dikarya</taxon>
        <taxon>Ascomycota</taxon>
        <taxon>Pezizomycotina</taxon>
        <taxon>Lecanoromycetes</taxon>
        <taxon>OSLEUM clade</taxon>
        <taxon>Lecanoromycetidae</taxon>
        <taxon>Lecanorales</taxon>
        <taxon>Lecanorineae</taxon>
        <taxon>Stereocaulaceae</taxon>
        <taxon>Lepraria</taxon>
    </lineage>
</organism>
<feature type="signal peptide" evidence="1">
    <location>
        <begin position="1"/>
        <end position="17"/>
    </location>
</feature>
<keyword evidence="1" id="KW-0732">Signal</keyword>
<protein>
    <recommendedName>
        <fullName evidence="4">AA1-like domain-containing protein</fullName>
    </recommendedName>
</protein>
<gene>
    <name evidence="2" type="ORF">ABVK25_001475</name>
</gene>
<keyword evidence="3" id="KW-1185">Reference proteome</keyword>
<evidence type="ECO:0000313" key="3">
    <source>
        <dbReference type="Proteomes" id="UP001590951"/>
    </source>
</evidence>